<dbReference type="InterPro" id="IPR011006">
    <property type="entry name" value="CheY-like_superfamily"/>
</dbReference>
<dbReference type="PANTHER" id="PTHR44591">
    <property type="entry name" value="STRESS RESPONSE REGULATOR PROTEIN 1"/>
    <property type="match status" value="1"/>
</dbReference>
<evidence type="ECO:0000259" key="2">
    <source>
        <dbReference type="PROSITE" id="PS50110"/>
    </source>
</evidence>
<dbReference type="SUPFAM" id="SSF52172">
    <property type="entry name" value="CheY-like"/>
    <property type="match status" value="1"/>
</dbReference>
<proteinExistence type="predicted"/>
<dbReference type="Pfam" id="PF00072">
    <property type="entry name" value="Response_reg"/>
    <property type="match status" value="1"/>
</dbReference>
<sequence>MKKRILVVDDEPVLTRMVKMNLERTGKYEVRTVNQGAMALKAAHEFMPNLIFLDVMMPDMSGDEISQQLREDPVLAGINVIFLTAIVTKAETSTMGGEIGGNEFLAKPVKTEELVATIERVLGV</sequence>
<dbReference type="InterPro" id="IPR001789">
    <property type="entry name" value="Sig_transdc_resp-reg_receiver"/>
</dbReference>
<gene>
    <name evidence="3" type="ORF">MNBD_GAMMA25-631</name>
</gene>
<dbReference type="Gene3D" id="3.40.50.2300">
    <property type="match status" value="1"/>
</dbReference>
<dbReference type="GO" id="GO:0000160">
    <property type="term" value="P:phosphorelay signal transduction system"/>
    <property type="evidence" value="ECO:0007669"/>
    <property type="project" value="InterPro"/>
</dbReference>
<dbReference type="AlphaFoldDB" id="A0A3B1BUY1"/>
<dbReference type="PROSITE" id="PS50110">
    <property type="entry name" value="RESPONSE_REGULATORY"/>
    <property type="match status" value="1"/>
</dbReference>
<dbReference type="InterPro" id="IPR050595">
    <property type="entry name" value="Bact_response_regulator"/>
</dbReference>
<dbReference type="EMBL" id="UOFY01000046">
    <property type="protein sequence ID" value="VAX10155.1"/>
    <property type="molecule type" value="Genomic_DNA"/>
</dbReference>
<evidence type="ECO:0000256" key="1">
    <source>
        <dbReference type="ARBA" id="ARBA00022553"/>
    </source>
</evidence>
<feature type="domain" description="Response regulatory" evidence="2">
    <location>
        <begin position="4"/>
        <end position="122"/>
    </location>
</feature>
<evidence type="ECO:0000313" key="3">
    <source>
        <dbReference type="EMBL" id="VAX10155.1"/>
    </source>
</evidence>
<reference evidence="3" key="1">
    <citation type="submission" date="2018-06" db="EMBL/GenBank/DDBJ databases">
        <authorList>
            <person name="Zhirakovskaya E."/>
        </authorList>
    </citation>
    <scope>NUCLEOTIDE SEQUENCE</scope>
</reference>
<accession>A0A3B1BUY1</accession>
<dbReference type="SMART" id="SM00448">
    <property type="entry name" value="REC"/>
    <property type="match status" value="1"/>
</dbReference>
<dbReference type="PANTHER" id="PTHR44591:SF3">
    <property type="entry name" value="RESPONSE REGULATORY DOMAIN-CONTAINING PROTEIN"/>
    <property type="match status" value="1"/>
</dbReference>
<organism evidence="3">
    <name type="scientific">hydrothermal vent metagenome</name>
    <dbReference type="NCBI Taxonomy" id="652676"/>
    <lineage>
        <taxon>unclassified sequences</taxon>
        <taxon>metagenomes</taxon>
        <taxon>ecological metagenomes</taxon>
    </lineage>
</organism>
<keyword evidence="1" id="KW-0597">Phosphoprotein</keyword>
<name>A0A3B1BUY1_9ZZZZ</name>
<protein>
    <recommendedName>
        <fullName evidence="2">Response regulatory domain-containing protein</fullName>
    </recommendedName>
</protein>